<dbReference type="EMBL" id="ML977142">
    <property type="protein sequence ID" value="KAF1990381.1"/>
    <property type="molecule type" value="Genomic_DNA"/>
</dbReference>
<organism evidence="1 2">
    <name type="scientific">Aulographum hederae CBS 113979</name>
    <dbReference type="NCBI Taxonomy" id="1176131"/>
    <lineage>
        <taxon>Eukaryota</taxon>
        <taxon>Fungi</taxon>
        <taxon>Dikarya</taxon>
        <taxon>Ascomycota</taxon>
        <taxon>Pezizomycotina</taxon>
        <taxon>Dothideomycetes</taxon>
        <taxon>Pleosporomycetidae</taxon>
        <taxon>Aulographales</taxon>
        <taxon>Aulographaceae</taxon>
    </lineage>
</organism>
<evidence type="ECO:0000313" key="2">
    <source>
        <dbReference type="Proteomes" id="UP000800041"/>
    </source>
</evidence>
<evidence type="ECO:0000313" key="1">
    <source>
        <dbReference type="EMBL" id="KAF1990381.1"/>
    </source>
</evidence>
<dbReference type="Proteomes" id="UP000800041">
    <property type="component" value="Unassembled WGS sequence"/>
</dbReference>
<name>A0A6G1HAZ4_9PEZI</name>
<protein>
    <submittedName>
        <fullName evidence="1">Uncharacterized protein</fullName>
    </submittedName>
</protein>
<accession>A0A6G1HAZ4</accession>
<gene>
    <name evidence="1" type="ORF">K402DRAFT_227938</name>
</gene>
<dbReference type="AlphaFoldDB" id="A0A6G1HAZ4"/>
<keyword evidence="2" id="KW-1185">Reference proteome</keyword>
<sequence length="84" mass="9101">MVQRKASLTTFFSRSGSPAGGRFAASGHKSKMEPLLTLCALFRVWSALLGSSVGACPQDDMAEQGLPTILKLLERERRGRSDFA</sequence>
<reference evidence="1" key="1">
    <citation type="journal article" date="2020" name="Stud. Mycol.">
        <title>101 Dothideomycetes genomes: a test case for predicting lifestyles and emergence of pathogens.</title>
        <authorList>
            <person name="Haridas S."/>
            <person name="Albert R."/>
            <person name="Binder M."/>
            <person name="Bloem J."/>
            <person name="Labutti K."/>
            <person name="Salamov A."/>
            <person name="Andreopoulos B."/>
            <person name="Baker S."/>
            <person name="Barry K."/>
            <person name="Bills G."/>
            <person name="Bluhm B."/>
            <person name="Cannon C."/>
            <person name="Castanera R."/>
            <person name="Culley D."/>
            <person name="Daum C."/>
            <person name="Ezra D."/>
            <person name="Gonzalez J."/>
            <person name="Henrissat B."/>
            <person name="Kuo A."/>
            <person name="Liang C."/>
            <person name="Lipzen A."/>
            <person name="Lutzoni F."/>
            <person name="Magnuson J."/>
            <person name="Mondo S."/>
            <person name="Nolan M."/>
            <person name="Ohm R."/>
            <person name="Pangilinan J."/>
            <person name="Park H.-J."/>
            <person name="Ramirez L."/>
            <person name="Alfaro M."/>
            <person name="Sun H."/>
            <person name="Tritt A."/>
            <person name="Yoshinaga Y."/>
            <person name="Zwiers L.-H."/>
            <person name="Turgeon B."/>
            <person name="Goodwin S."/>
            <person name="Spatafora J."/>
            <person name="Crous P."/>
            <person name="Grigoriev I."/>
        </authorList>
    </citation>
    <scope>NUCLEOTIDE SEQUENCE</scope>
    <source>
        <strain evidence="1">CBS 113979</strain>
    </source>
</reference>
<proteinExistence type="predicted"/>